<keyword evidence="4" id="KW-1185">Reference proteome</keyword>
<dbReference type="Proteomes" id="UP000292235">
    <property type="component" value="Chromosome"/>
</dbReference>
<evidence type="ECO:0000313" key="4">
    <source>
        <dbReference type="Proteomes" id="UP000292235"/>
    </source>
</evidence>
<evidence type="ECO:0000313" key="3">
    <source>
        <dbReference type="EMBL" id="QBI54106.1"/>
    </source>
</evidence>
<dbReference type="EMBL" id="CP036455">
    <property type="protein sequence ID" value="QBI54106.1"/>
    <property type="molecule type" value="Genomic_DNA"/>
</dbReference>
<name>A0A4P6Q0F4_9ACTN</name>
<dbReference type="InterPro" id="IPR010095">
    <property type="entry name" value="Cas12f1-like_TNB"/>
</dbReference>
<dbReference type="RefSeq" id="WP_341351877.1">
    <property type="nucleotide sequence ID" value="NZ_CP036455.1"/>
</dbReference>
<reference evidence="3 4" key="1">
    <citation type="submission" date="2019-02" db="EMBL/GenBank/DDBJ databases">
        <authorList>
            <person name="Khodamoradi S."/>
            <person name="Hahnke R.L."/>
            <person name="Kaempfer P."/>
            <person name="Schumann P."/>
            <person name="Rohde M."/>
            <person name="Steinert M."/>
            <person name="Luzhetskyy A."/>
            <person name="Wink J."/>
            <person name="Ruckert C."/>
        </authorList>
    </citation>
    <scope>NUCLEOTIDE SEQUENCE [LARGE SCALE GENOMIC DNA]</scope>
    <source>
        <strain evidence="3 4">M2</strain>
    </source>
</reference>
<dbReference type="AlphaFoldDB" id="A0A4P6Q0F4"/>
<dbReference type="NCBIfam" id="NF040570">
    <property type="entry name" value="guided_TnpB"/>
    <property type="match status" value="1"/>
</dbReference>
<evidence type="ECO:0000256" key="1">
    <source>
        <dbReference type="ARBA" id="ARBA00023125"/>
    </source>
</evidence>
<gene>
    <name evidence="3" type="ORF">EKD16_11615</name>
</gene>
<dbReference type="KEGG" id="strr:EKD16_11615"/>
<dbReference type="NCBIfam" id="TIGR01766">
    <property type="entry name" value="IS200/IS605 family accessory protein TnpB-like domain"/>
    <property type="match status" value="1"/>
</dbReference>
<protein>
    <submittedName>
        <fullName evidence="3">Transposase DNA-binding domain protein</fullName>
    </submittedName>
</protein>
<keyword evidence="1 3" id="KW-0238">DNA-binding</keyword>
<dbReference type="Pfam" id="PF07282">
    <property type="entry name" value="Cas12f1-like_TNB"/>
    <property type="match status" value="1"/>
</dbReference>
<accession>A0A4P6Q0F4</accession>
<proteinExistence type="predicted"/>
<evidence type="ECO:0000259" key="2">
    <source>
        <dbReference type="Pfam" id="PF07282"/>
    </source>
</evidence>
<organism evidence="3 4">
    <name type="scientific">Streptomonospora litoralis</name>
    <dbReference type="NCBI Taxonomy" id="2498135"/>
    <lineage>
        <taxon>Bacteria</taxon>
        <taxon>Bacillati</taxon>
        <taxon>Actinomycetota</taxon>
        <taxon>Actinomycetes</taxon>
        <taxon>Streptosporangiales</taxon>
        <taxon>Nocardiopsidaceae</taxon>
        <taxon>Streptomonospora</taxon>
    </lineage>
</organism>
<sequence length="130" mass="14659">MISKKIVTEAERTSKGIALEDLGGIRQRVRLRKPQRVTLHSWAFAQLGRFLEYKARRAGVPLVYVDPAYTSRECAECHHIEKANRVDQDRFVCRGCGVVANADRNASHNLATRGETVWNAGRESRVPDTP</sequence>
<dbReference type="GO" id="GO:0003677">
    <property type="term" value="F:DNA binding"/>
    <property type="evidence" value="ECO:0007669"/>
    <property type="project" value="UniProtKB-KW"/>
</dbReference>
<feature type="domain" description="Cas12f1-like TNB" evidence="2">
    <location>
        <begin position="44"/>
        <end position="110"/>
    </location>
</feature>